<dbReference type="Gene3D" id="2.10.220.10">
    <property type="entry name" value="Hormone Receptor, Insulin-like Growth Factor Receptor 1, Chain A, domain 2"/>
    <property type="match status" value="2"/>
</dbReference>
<reference evidence="1 2" key="1">
    <citation type="journal article" date="2015" name="Sci. Rep.">
        <title>Genome of the facultative scuticociliatosis pathogen Pseudocohnilembus persalinus provides insight into its virulence through horizontal gene transfer.</title>
        <authorList>
            <person name="Xiong J."/>
            <person name="Wang G."/>
            <person name="Cheng J."/>
            <person name="Tian M."/>
            <person name="Pan X."/>
            <person name="Warren A."/>
            <person name="Jiang C."/>
            <person name="Yuan D."/>
            <person name="Miao W."/>
        </authorList>
    </citation>
    <scope>NUCLEOTIDE SEQUENCE [LARGE SCALE GENOMIC DNA]</scope>
    <source>
        <strain evidence="1">36N120E</strain>
    </source>
</reference>
<gene>
    <name evidence="1" type="ORF">PPERSA_06053</name>
</gene>
<dbReference type="SUPFAM" id="SSF57184">
    <property type="entry name" value="Growth factor receptor domain"/>
    <property type="match status" value="3"/>
</dbReference>
<dbReference type="InterPro" id="IPR009030">
    <property type="entry name" value="Growth_fac_rcpt_cys_sf"/>
</dbReference>
<protein>
    <submittedName>
        <fullName evidence="1">Insulin-like growth factor binding protein, N-terminal</fullName>
    </submittedName>
</protein>
<comment type="caution">
    <text evidence="1">The sequence shown here is derived from an EMBL/GenBank/DDBJ whole genome shotgun (WGS) entry which is preliminary data.</text>
</comment>
<dbReference type="PANTHER" id="PTHR15332">
    <property type="entry name" value="PROPROTEIN CONVERTASE SUBTILISIN_KEXIN TYPE 5-LIKE"/>
    <property type="match status" value="1"/>
</dbReference>
<keyword evidence="2" id="KW-1185">Reference proteome</keyword>
<organism evidence="1 2">
    <name type="scientific">Pseudocohnilembus persalinus</name>
    <name type="common">Ciliate</name>
    <dbReference type="NCBI Taxonomy" id="266149"/>
    <lineage>
        <taxon>Eukaryota</taxon>
        <taxon>Sar</taxon>
        <taxon>Alveolata</taxon>
        <taxon>Ciliophora</taxon>
        <taxon>Intramacronucleata</taxon>
        <taxon>Oligohymenophorea</taxon>
        <taxon>Scuticociliatia</taxon>
        <taxon>Philasterida</taxon>
        <taxon>Pseudocohnilembidae</taxon>
        <taxon>Pseudocohnilembus</taxon>
    </lineage>
</organism>
<proteinExistence type="predicted"/>
<sequence length="573" mass="64906">MKIYSNYQVFQIYFFQSNTVSIQDPHEFESYFNNNQQLTEIDLNLIAQPSTASDFIPLSTLQTIEYLKITHQNSDVQFVDGEQWFIGAQNLKSFSLNLITQNTVQFNSPDKLFMGHGTQLQEINIKIKDDLNTNALYQMQSLIENISGLENLIYKFIAIQNFNDYNMISNNIFEETDTSNLQFIQLYFYDSSKQTKANKQYLQTILFPLVYYGKTNYIRSFNIQENENVLYDSSISGTYPAFSVNEQCVSNYSQAQFYNTQAGKCENCVNSNCHSCLDNTSCYNCRYSTVARQTPECNCPDGYYGDSKSYECLACPAQCAKCSSNKSCTECKQLDRDSKNNCSCPAGTYELSLLDPCQSCPDRCQTCTSSTICKSCFTNDRDVDQQCICPSGYFESSFTSTCTKCNSQCATCSSQNSCDSCIMPDRDPINCLCLPGFYEISINDPCQICPIQCATCSDSQTCILDCNPNCDSQGCNTNGQCYNCQPNFIFNNGKCESCKSGQEIQNNQCVQKKKKEDKPDQIQNCHFTCLTCQNEKYTDCLTCDKNSELVKIDTNDENGLCISETNTYSLKKR</sequence>
<dbReference type="SMART" id="SM00261">
    <property type="entry name" value="FU"/>
    <property type="match status" value="6"/>
</dbReference>
<dbReference type="Proteomes" id="UP000054937">
    <property type="component" value="Unassembled WGS sequence"/>
</dbReference>
<dbReference type="OrthoDB" id="10035969at2759"/>
<dbReference type="PANTHER" id="PTHR15332:SF175">
    <property type="entry name" value="PROPROTEIN CONVERTASE SUBTILISIN_KEXIN TYPE 5-LIKE"/>
    <property type="match status" value="1"/>
</dbReference>
<dbReference type="InterPro" id="IPR006212">
    <property type="entry name" value="Furin_repeat"/>
</dbReference>
<dbReference type="OMA" id="MNTENGY"/>
<dbReference type="EMBL" id="LDAU01000098">
    <property type="protein sequence ID" value="KRX06171.1"/>
    <property type="molecule type" value="Genomic_DNA"/>
</dbReference>
<dbReference type="AlphaFoldDB" id="A0A0V0QV96"/>
<evidence type="ECO:0000313" key="1">
    <source>
        <dbReference type="EMBL" id="KRX06171.1"/>
    </source>
</evidence>
<name>A0A0V0QV96_PSEPJ</name>
<dbReference type="InParanoid" id="A0A0V0QV96"/>
<accession>A0A0V0QV96</accession>
<evidence type="ECO:0000313" key="2">
    <source>
        <dbReference type="Proteomes" id="UP000054937"/>
    </source>
</evidence>